<dbReference type="Proteomes" id="UP001302812">
    <property type="component" value="Unassembled WGS sequence"/>
</dbReference>
<feature type="compositionally biased region" description="Polar residues" evidence="5">
    <location>
        <begin position="1518"/>
        <end position="1529"/>
    </location>
</feature>
<dbReference type="SMART" id="SM00320">
    <property type="entry name" value="WD40"/>
    <property type="match status" value="5"/>
</dbReference>
<comment type="similarity">
    <text evidence="3">Belongs to the WD repeat WDR59 family.</text>
</comment>
<dbReference type="GO" id="GO:0034198">
    <property type="term" value="P:cellular response to amino acid starvation"/>
    <property type="evidence" value="ECO:0007669"/>
    <property type="project" value="TreeGrafter"/>
</dbReference>
<dbReference type="SUPFAM" id="SSF50978">
    <property type="entry name" value="WD40 repeat-like"/>
    <property type="match status" value="1"/>
</dbReference>
<dbReference type="GO" id="GO:0005774">
    <property type="term" value="C:vacuolar membrane"/>
    <property type="evidence" value="ECO:0007669"/>
    <property type="project" value="TreeGrafter"/>
</dbReference>
<dbReference type="Pfam" id="PF17120">
    <property type="entry name" value="zf-RING_16"/>
    <property type="match status" value="1"/>
</dbReference>
<feature type="domain" description="RWD" evidence="6">
    <location>
        <begin position="502"/>
        <end position="610"/>
    </location>
</feature>
<dbReference type="InterPro" id="IPR049566">
    <property type="entry name" value="WDR59_RTC1-like_RING_Znf"/>
</dbReference>
<protein>
    <recommendedName>
        <fullName evidence="6">RWD domain-containing protein</fullName>
    </recommendedName>
</protein>
<feature type="compositionally biased region" description="Acidic residues" evidence="5">
    <location>
        <begin position="627"/>
        <end position="641"/>
    </location>
</feature>
<feature type="compositionally biased region" description="Acidic residues" evidence="5">
    <location>
        <begin position="1570"/>
        <end position="1582"/>
    </location>
</feature>
<dbReference type="GO" id="GO:1904263">
    <property type="term" value="P:positive regulation of TORC1 signaling"/>
    <property type="evidence" value="ECO:0007669"/>
    <property type="project" value="TreeGrafter"/>
</dbReference>
<feature type="region of interest" description="Disordered" evidence="5">
    <location>
        <begin position="1105"/>
        <end position="1127"/>
    </location>
</feature>
<dbReference type="RefSeq" id="XP_064674585.1">
    <property type="nucleotide sequence ID" value="XM_064817181.1"/>
</dbReference>
<dbReference type="PROSITE" id="PS50908">
    <property type="entry name" value="RWD"/>
    <property type="match status" value="1"/>
</dbReference>
<dbReference type="InterPro" id="IPR001680">
    <property type="entry name" value="WD40_rpt"/>
</dbReference>
<dbReference type="PROSITE" id="PS50082">
    <property type="entry name" value="WD_REPEATS_2"/>
    <property type="match status" value="2"/>
</dbReference>
<feature type="repeat" description="WD" evidence="4">
    <location>
        <begin position="213"/>
        <end position="246"/>
    </location>
</feature>
<feature type="region of interest" description="Disordered" evidence="5">
    <location>
        <begin position="465"/>
        <end position="492"/>
    </location>
</feature>
<feature type="compositionally biased region" description="Gly residues" evidence="5">
    <location>
        <begin position="797"/>
        <end position="809"/>
    </location>
</feature>
<dbReference type="InterPro" id="IPR036322">
    <property type="entry name" value="WD40_repeat_dom_sf"/>
</dbReference>
<evidence type="ECO:0000313" key="7">
    <source>
        <dbReference type="EMBL" id="KAK4117015.1"/>
    </source>
</evidence>
<keyword evidence="8" id="KW-1185">Reference proteome</keyword>
<keyword evidence="2" id="KW-0677">Repeat</keyword>
<proteinExistence type="inferred from homology"/>
<evidence type="ECO:0000313" key="8">
    <source>
        <dbReference type="Proteomes" id="UP001302812"/>
    </source>
</evidence>
<feature type="region of interest" description="Disordered" evidence="5">
    <location>
        <begin position="1240"/>
        <end position="1280"/>
    </location>
</feature>
<dbReference type="Gene3D" id="3.10.110.10">
    <property type="entry name" value="Ubiquitin Conjugating Enzyme"/>
    <property type="match status" value="1"/>
</dbReference>
<evidence type="ECO:0000256" key="2">
    <source>
        <dbReference type="ARBA" id="ARBA00022737"/>
    </source>
</evidence>
<sequence length="1671" mass="182159">MPSSSIRNVDVPKKGKSIKSAFDSESFDADGTIHLDGLVGSATISPSGRDVALASPEGLAIIDLDSPYSPPRRLSSHGLPWLVVDVQWSPFAARDYWVASTANHRCLVWNLNKRDDSSSGAIEHSLQAHNRAITDINFSAHHPDFLATCSVDGYVYCWDLRRPRQPVLGFCDWFAGATQVKYNRQDPHVLASAHDRWLHIWDNRRAAEPLKTISAHTSKIYGLDWNRTKSTCLVTCSLDKSIKFWDYGQDDDRPQRVIRTDFPVWRARHTPFGSGLLAMPQTEPGNLYLYDQRLGPNAPTDGPVDPVAVFPGHGNHKAKEFLWRSRGGVTNDGLDNREFQLVSWGEDNELRLHKVEPRILESVGHVRGAPVMKNLLLTRKGAIYKTFRTVDDTVHHDRRSPTMSDPRPGSGGQSRMSALSAGLNSRLRRVGPSWSATSMKAKTDTRKHMDKTQLQIGWMKGINMSKRKSSADPPARTGPEGSGLFSPGFDDGWGEQPEAIQDEFLRISSQLPNVKWENIDMDSLTLNASLKGPWGVNRETIFIKVKVDIPTSYPKTKAPRFYVEKSSFMPDETHRKLERELQELGNRYLQRKQNCLYTAFTYLLGETDLETSTAFFKNVRDLDDDIDGLADESSSEEDENDAPTGGSASMSQELSGSTELDPSATLAPAQRPAAPPPPRFCGARFSNNGRLVCFFPTKEEKARVLFAIPHPDAYRERPKGEPAFAGFGRLAHDSPPPKHRFHDEASATEDQSGESDETDSATSTDSEAATVHKINFWYQPGRHFRKTWSANESLRSSGGGTGPGTGTGTGTSRKRTGKPKNIISMYDMQNELPSKRQLAQEYAIFGDGADVCSHNAAVAEKYGHPDLAHVWRYAALLLRRDIPLEIHDLQHSGQPVLVIARDAVARTRDAEAKGPTHEASLAGRVRWGHHPLARDLINDLFDYYEKIADIQMLAMLACIFGDYSMEEEAAIAASHLPQPKTPLPMKAPSFSLEYFPTDPALWYLNNYKSQASSAITTPRTATTPAMYSDSQGSDEVLGMAESRSHSYSCGETPPNLAREHLREVGQTQSLSTSPNTRLFYRSNSTVAAAIAASLPRALAGMVQVSASPPERARKRLSPAETSSSNLTPSAVTWATSTVFGGAAPETPGTSRTSLSDDEYLKDDLFSMVPVAVSCVPENQGLFDDDGWMSTSLIDRQRGQIYSNYRYAYAEMLHMWDQPLSRLEIMKFDVLKEDKLLSSSLDGRSTSHSSHANTENTNVKLDEPNSPNNTPSFYPTGGATSPTSPFADRRALFQDLLASGRGVDITGFCRVHDGVPLEPAEYLRPAQRGHRVNGAVGVCHRCSSANSSTASTIRGGAAAGERDLYTAPDLVPQTEMACVYCWEPVVGLYTPCLACGCVSHESCLAEWHALGGAECPVGHDCNCAEEATTAHADSWPGLWAALVGGWYGQDNSAAEDRDKDRERVGSAGGGEGKRLLSSPVKATPQRSRRKSAPADSAAFSLGRNYNSSGSSRDRGGSGATTHDSNGTNHGSVGLRRAATPTANTISSRLGGGKGGTRRRARGGIMGHRADEDDDNDNDDDNGDGDAGGRESGQARHQHHHPNPLGIPSVTVTGVPPGGLLSGVKPPPRGQEPISAAQLSLGKRLKESSAGRPGVARRNSGGLAMWKSSTTGS</sequence>
<dbReference type="GeneID" id="89941306"/>
<dbReference type="PANTHER" id="PTHR46170">
    <property type="entry name" value="GATOR COMPLEX PROTEIN WDR59"/>
    <property type="match status" value="1"/>
</dbReference>
<feature type="repeat" description="WD" evidence="4">
    <location>
        <begin position="126"/>
        <end position="161"/>
    </location>
</feature>
<keyword evidence="1 4" id="KW-0853">WD repeat</keyword>
<dbReference type="InterPro" id="IPR006575">
    <property type="entry name" value="RWD_dom"/>
</dbReference>
<dbReference type="InterPro" id="IPR015943">
    <property type="entry name" value="WD40/YVTN_repeat-like_dom_sf"/>
</dbReference>
<comment type="caution">
    <text evidence="7">The sequence shown here is derived from an EMBL/GenBank/DDBJ whole genome shotgun (WGS) entry which is preliminary data.</text>
</comment>
<feature type="compositionally biased region" description="Polar residues" evidence="5">
    <location>
        <begin position="646"/>
        <end position="660"/>
    </location>
</feature>
<accession>A0AAN6TM66</accession>
<evidence type="ECO:0000256" key="5">
    <source>
        <dbReference type="SAM" id="MobiDB-lite"/>
    </source>
</evidence>
<feature type="region of interest" description="Disordered" evidence="5">
    <location>
        <begin position="627"/>
        <end position="681"/>
    </location>
</feature>
<evidence type="ECO:0000256" key="4">
    <source>
        <dbReference type="PROSITE-ProRule" id="PRU00221"/>
    </source>
</evidence>
<dbReference type="GO" id="GO:0035859">
    <property type="term" value="C:Seh1-associated complex"/>
    <property type="evidence" value="ECO:0007669"/>
    <property type="project" value="TreeGrafter"/>
</dbReference>
<dbReference type="Gene3D" id="2.130.10.10">
    <property type="entry name" value="YVTN repeat-like/Quinoprotein amine dehydrogenase"/>
    <property type="match status" value="1"/>
</dbReference>
<name>A0AAN6TM66_9PEZI</name>
<dbReference type="InterPro" id="IPR049567">
    <property type="entry name" value="WDR59-like"/>
</dbReference>
<dbReference type="EMBL" id="MU853332">
    <property type="protein sequence ID" value="KAK4117015.1"/>
    <property type="molecule type" value="Genomic_DNA"/>
</dbReference>
<dbReference type="PROSITE" id="PS50294">
    <property type="entry name" value="WD_REPEATS_REGION"/>
    <property type="match status" value="2"/>
</dbReference>
<reference evidence="7" key="2">
    <citation type="submission" date="2023-05" db="EMBL/GenBank/DDBJ databases">
        <authorList>
            <consortium name="Lawrence Berkeley National Laboratory"/>
            <person name="Steindorff A."/>
            <person name="Hensen N."/>
            <person name="Bonometti L."/>
            <person name="Westerberg I."/>
            <person name="Brannstrom I.O."/>
            <person name="Guillou S."/>
            <person name="Cros-Aarteil S."/>
            <person name="Calhoun S."/>
            <person name="Haridas S."/>
            <person name="Kuo A."/>
            <person name="Mondo S."/>
            <person name="Pangilinan J."/>
            <person name="Riley R."/>
            <person name="Labutti K."/>
            <person name="Andreopoulos B."/>
            <person name="Lipzen A."/>
            <person name="Chen C."/>
            <person name="Yanf M."/>
            <person name="Daum C."/>
            <person name="Ng V."/>
            <person name="Clum A."/>
            <person name="Ohm R."/>
            <person name="Martin F."/>
            <person name="Silar P."/>
            <person name="Natvig D."/>
            <person name="Lalanne C."/>
            <person name="Gautier V."/>
            <person name="Ament-Velasquez S.L."/>
            <person name="Kruys A."/>
            <person name="Hutchinson M.I."/>
            <person name="Powell A.J."/>
            <person name="Barry K."/>
            <person name="Miller A.N."/>
            <person name="Grigoriev I.V."/>
            <person name="Debuchy R."/>
            <person name="Gladieux P."/>
            <person name="Thoren M.H."/>
            <person name="Johannesson H."/>
        </authorList>
    </citation>
    <scope>NUCLEOTIDE SEQUENCE</scope>
    <source>
        <strain evidence="7">CBS 508.74</strain>
    </source>
</reference>
<dbReference type="Pfam" id="PF00400">
    <property type="entry name" value="WD40"/>
    <property type="match status" value="2"/>
</dbReference>
<gene>
    <name evidence="7" type="ORF">N656DRAFT_793552</name>
</gene>
<feature type="compositionally biased region" description="Polar residues" evidence="5">
    <location>
        <begin position="1241"/>
        <end position="1280"/>
    </location>
</feature>
<evidence type="ECO:0000259" key="6">
    <source>
        <dbReference type="PROSITE" id="PS50908"/>
    </source>
</evidence>
<organism evidence="7 8">
    <name type="scientific">Canariomyces notabilis</name>
    <dbReference type="NCBI Taxonomy" id="2074819"/>
    <lineage>
        <taxon>Eukaryota</taxon>
        <taxon>Fungi</taxon>
        <taxon>Dikarya</taxon>
        <taxon>Ascomycota</taxon>
        <taxon>Pezizomycotina</taxon>
        <taxon>Sordariomycetes</taxon>
        <taxon>Sordariomycetidae</taxon>
        <taxon>Sordariales</taxon>
        <taxon>Chaetomiaceae</taxon>
        <taxon>Canariomyces</taxon>
    </lineage>
</organism>
<dbReference type="InterPro" id="IPR016135">
    <property type="entry name" value="UBQ-conjugating_enzyme/RWD"/>
</dbReference>
<dbReference type="Pfam" id="PF05773">
    <property type="entry name" value="RWD"/>
    <property type="match status" value="1"/>
</dbReference>
<feature type="compositionally biased region" description="Basic and acidic residues" evidence="5">
    <location>
        <begin position="730"/>
        <end position="745"/>
    </location>
</feature>
<feature type="region of interest" description="Disordered" evidence="5">
    <location>
        <begin position="1450"/>
        <end position="1671"/>
    </location>
</feature>
<feature type="region of interest" description="Disordered" evidence="5">
    <location>
        <begin position="393"/>
        <end position="417"/>
    </location>
</feature>
<feature type="compositionally biased region" description="Basic and acidic residues" evidence="5">
    <location>
        <begin position="1453"/>
        <end position="1463"/>
    </location>
</feature>
<reference evidence="7" key="1">
    <citation type="journal article" date="2023" name="Mol. Phylogenet. Evol.">
        <title>Genome-scale phylogeny and comparative genomics of the fungal order Sordariales.</title>
        <authorList>
            <person name="Hensen N."/>
            <person name="Bonometti L."/>
            <person name="Westerberg I."/>
            <person name="Brannstrom I.O."/>
            <person name="Guillou S."/>
            <person name="Cros-Aarteil S."/>
            <person name="Calhoun S."/>
            <person name="Haridas S."/>
            <person name="Kuo A."/>
            <person name="Mondo S."/>
            <person name="Pangilinan J."/>
            <person name="Riley R."/>
            <person name="LaButti K."/>
            <person name="Andreopoulos B."/>
            <person name="Lipzen A."/>
            <person name="Chen C."/>
            <person name="Yan M."/>
            <person name="Daum C."/>
            <person name="Ng V."/>
            <person name="Clum A."/>
            <person name="Steindorff A."/>
            <person name="Ohm R.A."/>
            <person name="Martin F."/>
            <person name="Silar P."/>
            <person name="Natvig D.O."/>
            <person name="Lalanne C."/>
            <person name="Gautier V."/>
            <person name="Ament-Velasquez S.L."/>
            <person name="Kruys A."/>
            <person name="Hutchinson M.I."/>
            <person name="Powell A.J."/>
            <person name="Barry K."/>
            <person name="Miller A.N."/>
            <person name="Grigoriev I.V."/>
            <person name="Debuchy R."/>
            <person name="Gladieux P."/>
            <person name="Hiltunen Thoren M."/>
            <person name="Johannesson H."/>
        </authorList>
    </citation>
    <scope>NUCLEOTIDE SEQUENCE</scope>
    <source>
        <strain evidence="7">CBS 508.74</strain>
    </source>
</reference>
<evidence type="ECO:0000256" key="1">
    <source>
        <dbReference type="ARBA" id="ARBA00022574"/>
    </source>
</evidence>
<dbReference type="PANTHER" id="PTHR46170:SF1">
    <property type="entry name" value="GATOR COMPLEX PROTEIN WDR59"/>
    <property type="match status" value="1"/>
</dbReference>
<feature type="region of interest" description="Disordered" evidence="5">
    <location>
        <begin position="791"/>
        <end position="818"/>
    </location>
</feature>
<evidence type="ECO:0000256" key="3">
    <source>
        <dbReference type="ARBA" id="ARBA00038452"/>
    </source>
</evidence>
<feature type="region of interest" description="Disordered" evidence="5">
    <location>
        <begin position="713"/>
        <end position="767"/>
    </location>
</feature>
<dbReference type="GO" id="GO:0035591">
    <property type="term" value="F:signaling adaptor activity"/>
    <property type="evidence" value="ECO:0007669"/>
    <property type="project" value="TreeGrafter"/>
</dbReference>